<dbReference type="GO" id="GO:0006355">
    <property type="term" value="P:regulation of DNA-templated transcription"/>
    <property type="evidence" value="ECO:0007669"/>
    <property type="project" value="InterPro"/>
</dbReference>
<dbReference type="FunFam" id="3.30.565.10:FF:000006">
    <property type="entry name" value="Sensor histidine kinase WalK"/>
    <property type="match status" value="1"/>
</dbReference>
<comment type="catalytic activity">
    <reaction evidence="1">
        <text>ATP + protein L-histidine = ADP + protein N-phospho-L-histidine.</text>
        <dbReference type="EC" id="2.7.13.3"/>
    </reaction>
</comment>
<feature type="domain" description="Histidine kinase" evidence="8">
    <location>
        <begin position="200"/>
        <end position="415"/>
    </location>
</feature>
<dbReference type="InterPro" id="IPR003594">
    <property type="entry name" value="HATPase_dom"/>
</dbReference>
<organism evidence="11 12">
    <name type="scientific">Romeriopsis navalis LEGE 11480</name>
    <dbReference type="NCBI Taxonomy" id="2777977"/>
    <lineage>
        <taxon>Bacteria</taxon>
        <taxon>Bacillati</taxon>
        <taxon>Cyanobacteriota</taxon>
        <taxon>Cyanophyceae</taxon>
        <taxon>Leptolyngbyales</taxon>
        <taxon>Leptolyngbyaceae</taxon>
        <taxon>Romeriopsis</taxon>
        <taxon>Romeriopsis navalis</taxon>
    </lineage>
</organism>
<dbReference type="InterPro" id="IPR004358">
    <property type="entry name" value="Sig_transdc_His_kin-like_C"/>
</dbReference>
<evidence type="ECO:0000256" key="3">
    <source>
        <dbReference type="ARBA" id="ARBA00022553"/>
    </source>
</evidence>
<keyword evidence="12" id="KW-1185">Reference proteome</keyword>
<dbReference type="SMART" id="SM00086">
    <property type="entry name" value="PAC"/>
    <property type="match status" value="1"/>
</dbReference>
<keyword evidence="7" id="KW-0175">Coiled coil</keyword>
<proteinExistence type="predicted"/>
<dbReference type="GO" id="GO:0000155">
    <property type="term" value="F:phosphorelay sensor kinase activity"/>
    <property type="evidence" value="ECO:0007669"/>
    <property type="project" value="InterPro"/>
</dbReference>
<dbReference type="InterPro" id="IPR050736">
    <property type="entry name" value="Sensor_HK_Regulatory"/>
</dbReference>
<dbReference type="SUPFAM" id="SSF47384">
    <property type="entry name" value="Homodimeric domain of signal transducing histidine kinase"/>
    <property type="match status" value="1"/>
</dbReference>
<accession>A0A928VV28</accession>
<evidence type="ECO:0000259" key="10">
    <source>
        <dbReference type="PROSITE" id="PS50113"/>
    </source>
</evidence>
<dbReference type="SUPFAM" id="SSF55874">
    <property type="entry name" value="ATPase domain of HSP90 chaperone/DNA topoisomerase II/histidine kinase"/>
    <property type="match status" value="1"/>
</dbReference>
<dbReference type="InterPro" id="IPR003661">
    <property type="entry name" value="HisK_dim/P_dom"/>
</dbReference>
<reference evidence="11" key="1">
    <citation type="submission" date="2020-10" db="EMBL/GenBank/DDBJ databases">
        <authorList>
            <person name="Castelo-Branco R."/>
            <person name="Eusebio N."/>
            <person name="Adriana R."/>
            <person name="Vieira A."/>
            <person name="Brugerolle De Fraissinette N."/>
            <person name="Rezende De Castro R."/>
            <person name="Schneider M.P."/>
            <person name="Vasconcelos V."/>
            <person name="Leao P.N."/>
        </authorList>
    </citation>
    <scope>NUCLEOTIDE SEQUENCE</scope>
    <source>
        <strain evidence="11">LEGE 11480</strain>
    </source>
</reference>
<dbReference type="InterPro" id="IPR005467">
    <property type="entry name" value="His_kinase_dom"/>
</dbReference>
<dbReference type="Gene3D" id="1.10.287.130">
    <property type="match status" value="1"/>
</dbReference>
<dbReference type="InterPro" id="IPR035965">
    <property type="entry name" value="PAS-like_dom_sf"/>
</dbReference>
<dbReference type="Proteomes" id="UP000625316">
    <property type="component" value="Unassembled WGS sequence"/>
</dbReference>
<dbReference type="PROSITE" id="PS50109">
    <property type="entry name" value="HIS_KIN"/>
    <property type="match status" value="1"/>
</dbReference>
<dbReference type="Pfam" id="PF02518">
    <property type="entry name" value="HATPase_c"/>
    <property type="match status" value="1"/>
</dbReference>
<dbReference type="InterPro" id="IPR013767">
    <property type="entry name" value="PAS_fold"/>
</dbReference>
<gene>
    <name evidence="11" type="ORF">IQ266_23770</name>
</gene>
<dbReference type="NCBIfam" id="TIGR00229">
    <property type="entry name" value="sensory_box"/>
    <property type="match status" value="1"/>
</dbReference>
<feature type="domain" description="PAS" evidence="9">
    <location>
        <begin position="33"/>
        <end position="108"/>
    </location>
</feature>
<dbReference type="SMART" id="SM00387">
    <property type="entry name" value="HATPase_c"/>
    <property type="match status" value="1"/>
</dbReference>
<dbReference type="Gene3D" id="3.30.450.20">
    <property type="entry name" value="PAS domain"/>
    <property type="match status" value="1"/>
</dbReference>
<dbReference type="PRINTS" id="PR00344">
    <property type="entry name" value="BCTRLSENSOR"/>
</dbReference>
<dbReference type="PANTHER" id="PTHR43711">
    <property type="entry name" value="TWO-COMPONENT HISTIDINE KINASE"/>
    <property type="match status" value="1"/>
</dbReference>
<evidence type="ECO:0000256" key="6">
    <source>
        <dbReference type="ARBA" id="ARBA00023012"/>
    </source>
</evidence>
<dbReference type="InterPro" id="IPR036890">
    <property type="entry name" value="HATPase_C_sf"/>
</dbReference>
<evidence type="ECO:0000259" key="8">
    <source>
        <dbReference type="PROSITE" id="PS50109"/>
    </source>
</evidence>
<protein>
    <recommendedName>
        <fullName evidence="2">histidine kinase</fullName>
        <ecNumber evidence="2">2.7.13.3</ecNumber>
    </recommendedName>
</protein>
<dbReference type="RefSeq" id="WP_264327576.1">
    <property type="nucleotide sequence ID" value="NZ_JADEXQ010000123.1"/>
</dbReference>
<dbReference type="Pfam" id="PF00989">
    <property type="entry name" value="PAS"/>
    <property type="match status" value="1"/>
</dbReference>
<feature type="domain" description="PAC" evidence="10">
    <location>
        <begin position="106"/>
        <end position="164"/>
    </location>
</feature>
<dbReference type="InterPro" id="IPR000014">
    <property type="entry name" value="PAS"/>
</dbReference>
<dbReference type="SMART" id="SM00091">
    <property type="entry name" value="PAS"/>
    <property type="match status" value="1"/>
</dbReference>
<dbReference type="SMART" id="SM00388">
    <property type="entry name" value="HisKA"/>
    <property type="match status" value="1"/>
</dbReference>
<evidence type="ECO:0000259" key="9">
    <source>
        <dbReference type="PROSITE" id="PS50112"/>
    </source>
</evidence>
<dbReference type="AlphaFoldDB" id="A0A928VV28"/>
<dbReference type="InterPro" id="IPR001610">
    <property type="entry name" value="PAC"/>
</dbReference>
<dbReference type="PROSITE" id="PS50113">
    <property type="entry name" value="PAC"/>
    <property type="match status" value="1"/>
</dbReference>
<keyword evidence="6" id="KW-0902">Two-component regulatory system</keyword>
<evidence type="ECO:0000256" key="5">
    <source>
        <dbReference type="ARBA" id="ARBA00022777"/>
    </source>
</evidence>
<dbReference type="SUPFAM" id="SSF55785">
    <property type="entry name" value="PYP-like sensor domain (PAS domain)"/>
    <property type="match status" value="1"/>
</dbReference>
<evidence type="ECO:0000313" key="11">
    <source>
        <dbReference type="EMBL" id="MBE9032759.1"/>
    </source>
</evidence>
<dbReference type="PANTHER" id="PTHR43711:SF26">
    <property type="entry name" value="SENSOR HISTIDINE KINASE RCSC"/>
    <property type="match status" value="1"/>
</dbReference>
<dbReference type="CDD" id="cd00130">
    <property type="entry name" value="PAS"/>
    <property type="match status" value="1"/>
</dbReference>
<comment type="caution">
    <text evidence="11">The sequence shown here is derived from an EMBL/GenBank/DDBJ whole genome shotgun (WGS) entry which is preliminary data.</text>
</comment>
<evidence type="ECO:0000256" key="4">
    <source>
        <dbReference type="ARBA" id="ARBA00022679"/>
    </source>
</evidence>
<evidence type="ECO:0000256" key="1">
    <source>
        <dbReference type="ARBA" id="ARBA00000085"/>
    </source>
</evidence>
<evidence type="ECO:0000313" key="12">
    <source>
        <dbReference type="Proteomes" id="UP000625316"/>
    </source>
</evidence>
<dbReference type="Pfam" id="PF00512">
    <property type="entry name" value="HisKA"/>
    <property type="match status" value="1"/>
</dbReference>
<feature type="coiled-coil region" evidence="7">
    <location>
        <begin position="159"/>
        <end position="193"/>
    </location>
</feature>
<evidence type="ECO:0000256" key="7">
    <source>
        <dbReference type="SAM" id="Coils"/>
    </source>
</evidence>
<evidence type="ECO:0000256" key="2">
    <source>
        <dbReference type="ARBA" id="ARBA00012438"/>
    </source>
</evidence>
<name>A0A928VV28_9CYAN</name>
<dbReference type="PROSITE" id="PS50112">
    <property type="entry name" value="PAS"/>
    <property type="match status" value="1"/>
</dbReference>
<dbReference type="EC" id="2.7.13.3" evidence="2"/>
<dbReference type="CDD" id="cd00082">
    <property type="entry name" value="HisKA"/>
    <property type="match status" value="1"/>
</dbReference>
<dbReference type="Gene3D" id="3.30.565.10">
    <property type="entry name" value="Histidine kinase-like ATPase, C-terminal domain"/>
    <property type="match status" value="1"/>
</dbReference>
<dbReference type="InterPro" id="IPR036097">
    <property type="entry name" value="HisK_dim/P_sf"/>
</dbReference>
<keyword evidence="5 11" id="KW-0418">Kinase</keyword>
<dbReference type="EMBL" id="JADEXQ010000123">
    <property type="protein sequence ID" value="MBE9032759.1"/>
    <property type="molecule type" value="Genomic_DNA"/>
</dbReference>
<sequence length="418" mass="47869">MAQNYWLQPEQPAPLPKVNTPIRQVLEQPLEQLRRQHQLILNAVGEGIYGLDLDGYVTFVNPAAAAMINWPMEDLIGKSMHTVMHHSHVDGSHYPREACPIYAAFQDGSIRRITHEVFWRKDGTSFPVEYISTPMHDEAGQLIGAVVTFRDITQRRWAEDVLQRTNEELEQKVQKRTAKLRQANEQLRELSDMRSRFVSMVCHEFRNPLNNIILSVSSLNRYDSQLQPAEKADYLLNIQANVDRMTAMIDDILVIGKIEAKVLDIHPTQFELVAFCRHLIDEPEYQRPQRPVEFACRSRQIMANLDQQLLRSILSNLLSNAIRYTPDENPIHIKLAKRQNQIILQVQDQGIGICPADRRDLFEPFHRGRNVSNIPGTGLGLSIVKQFVDLLHGTIEFSSQLGTGTTFIVRLPLTYLAI</sequence>
<dbReference type="InterPro" id="IPR000700">
    <property type="entry name" value="PAS-assoc_C"/>
</dbReference>
<keyword evidence="4" id="KW-0808">Transferase</keyword>
<keyword evidence="3" id="KW-0597">Phosphoprotein</keyword>